<accession>A0A8E2DRJ6</accession>
<organism evidence="1 2">
    <name type="scientific">Obba rivulosa</name>
    <dbReference type="NCBI Taxonomy" id="1052685"/>
    <lineage>
        <taxon>Eukaryota</taxon>
        <taxon>Fungi</taxon>
        <taxon>Dikarya</taxon>
        <taxon>Basidiomycota</taxon>
        <taxon>Agaricomycotina</taxon>
        <taxon>Agaricomycetes</taxon>
        <taxon>Polyporales</taxon>
        <taxon>Gelatoporiaceae</taxon>
        <taxon>Obba</taxon>
    </lineage>
</organism>
<dbReference type="AlphaFoldDB" id="A0A8E2DRJ6"/>
<sequence length="176" mass="19466">MPSSYFPASPVNRHTSSLTGAVHDSIVFRDGRSRRGVPVYSLCGEDIAPDVLEDPHGDVHSWINSFARGNVELHIRCFDVIDPPSVEPPKVDLTQYFQKIDLAKFLAWHLSRWAYFQVPAGMAYDLISIRPLGKGLVVDVIHSTKAAHRSNQTSARRQLLAGSEGSRTLFGVTSIP</sequence>
<proteinExistence type="predicted"/>
<evidence type="ECO:0000313" key="2">
    <source>
        <dbReference type="Proteomes" id="UP000250043"/>
    </source>
</evidence>
<reference evidence="1 2" key="1">
    <citation type="submission" date="2016-07" db="EMBL/GenBank/DDBJ databases">
        <title>Draft genome of the white-rot fungus Obba rivulosa 3A-2.</title>
        <authorList>
            <consortium name="DOE Joint Genome Institute"/>
            <person name="Miettinen O."/>
            <person name="Riley R."/>
            <person name="Acob R."/>
            <person name="Barry K."/>
            <person name="Cullen D."/>
            <person name="De Vries R."/>
            <person name="Hainaut M."/>
            <person name="Hatakka A."/>
            <person name="Henrissat B."/>
            <person name="Hilden K."/>
            <person name="Kuo R."/>
            <person name="Labutti K."/>
            <person name="Lipzen A."/>
            <person name="Makela M.R."/>
            <person name="Sandor L."/>
            <person name="Spatafora J.W."/>
            <person name="Grigoriev I.V."/>
            <person name="Hibbett D.S."/>
        </authorList>
    </citation>
    <scope>NUCLEOTIDE SEQUENCE [LARGE SCALE GENOMIC DNA]</scope>
    <source>
        <strain evidence="1 2">3A-2</strain>
    </source>
</reference>
<protein>
    <submittedName>
        <fullName evidence="1">Uncharacterized protein</fullName>
    </submittedName>
</protein>
<dbReference type="Proteomes" id="UP000250043">
    <property type="component" value="Unassembled WGS sequence"/>
</dbReference>
<evidence type="ECO:0000313" key="1">
    <source>
        <dbReference type="EMBL" id="OCH94468.1"/>
    </source>
</evidence>
<gene>
    <name evidence="1" type="ORF">OBBRIDRAFT_121659</name>
</gene>
<name>A0A8E2DRJ6_9APHY</name>
<dbReference type="EMBL" id="KV722343">
    <property type="protein sequence ID" value="OCH94468.1"/>
    <property type="molecule type" value="Genomic_DNA"/>
</dbReference>
<keyword evidence="2" id="KW-1185">Reference proteome</keyword>